<evidence type="ECO:0000313" key="5">
    <source>
        <dbReference type="Proteomes" id="UP000185744"/>
    </source>
</evidence>
<sequence>MNFQRLDLFGTQTIGVYLSTSNEYALVPHNLEEKEINAIEDTLEVKTIKTTVGESNLLGSLTEINSNGIIVSGIATEDEIDTIKENGLNFGVISEKMNTSGNLVLANDKLALTHPDLPKEELEKVEDVLDVEVIRTSISGIKTVGSAAVITNKGILLHPMVRDEKITEISNQLGIKADVGTVNYGMPLIGSGMVANDNGFLVGSRTTGPELGRLEEILYNEEV</sequence>
<dbReference type="GO" id="GO:0043022">
    <property type="term" value="F:ribosome binding"/>
    <property type="evidence" value="ECO:0007669"/>
    <property type="project" value="InterPro"/>
</dbReference>
<dbReference type="STRING" id="1903181.BTN85_1711"/>
<accession>A0A1Q6DXW6</accession>
<dbReference type="InParanoid" id="A0A1Q6DXW6"/>
<dbReference type="PIRSF" id="PIRSF006413">
    <property type="entry name" value="IF-6"/>
    <property type="match status" value="1"/>
</dbReference>
<comment type="similarity">
    <text evidence="3">Belongs to the eIF-6 family.</text>
</comment>
<dbReference type="GO" id="GO:0042256">
    <property type="term" value="P:cytosolic ribosome assembly"/>
    <property type="evidence" value="ECO:0007669"/>
    <property type="project" value="InterPro"/>
</dbReference>
<proteinExistence type="inferred from homology"/>
<evidence type="ECO:0000256" key="2">
    <source>
        <dbReference type="ARBA" id="ARBA00022917"/>
    </source>
</evidence>
<dbReference type="PANTHER" id="PTHR10784">
    <property type="entry name" value="TRANSLATION INITIATION FACTOR 6"/>
    <property type="match status" value="1"/>
</dbReference>
<dbReference type="FunCoup" id="A0A1Q6DXW6">
    <property type="interactions" value="137"/>
</dbReference>
<dbReference type="NCBIfam" id="TIGR00323">
    <property type="entry name" value="eIF-6"/>
    <property type="match status" value="1"/>
</dbReference>
<dbReference type="GO" id="GO:0003743">
    <property type="term" value="F:translation initiation factor activity"/>
    <property type="evidence" value="ECO:0007669"/>
    <property type="project" value="UniProtKB-UniRule"/>
</dbReference>
<dbReference type="Pfam" id="PF01912">
    <property type="entry name" value="eIF-6"/>
    <property type="match status" value="1"/>
</dbReference>
<comment type="function">
    <text evidence="3">Binds to the 50S ribosomal subunit and prevents its association with the 30S ribosomal subunit to form the 70S initiation complex.</text>
</comment>
<keyword evidence="1 3" id="KW-0396">Initiation factor</keyword>
<reference evidence="4" key="1">
    <citation type="submission" date="2016-12" db="EMBL/GenBank/DDBJ databases">
        <title>Discovery of methanogenic haloarchaea.</title>
        <authorList>
            <person name="Sorokin D.Y."/>
            <person name="Makarova K.S."/>
            <person name="Abbas B."/>
            <person name="Ferrer M."/>
            <person name="Golyshin P.N."/>
        </authorList>
    </citation>
    <scope>NUCLEOTIDE SEQUENCE [LARGE SCALE GENOMIC DNA]</scope>
    <source>
        <strain evidence="4">HMET1</strain>
    </source>
</reference>
<dbReference type="Gene3D" id="3.75.10.10">
    <property type="entry name" value="L-arginine/glycine Amidinotransferase, Chain A"/>
    <property type="match status" value="1"/>
</dbReference>
<dbReference type="HAMAP" id="MF_00032">
    <property type="entry name" value="eIF_6"/>
    <property type="match status" value="1"/>
</dbReference>
<dbReference type="SUPFAM" id="SSF55909">
    <property type="entry name" value="Pentein"/>
    <property type="match status" value="1"/>
</dbReference>
<keyword evidence="5" id="KW-1185">Reference proteome</keyword>
<comment type="caution">
    <text evidence="4">The sequence shown here is derived from an EMBL/GenBank/DDBJ whole genome shotgun (WGS) entry which is preliminary data.</text>
</comment>
<dbReference type="Proteomes" id="UP000185744">
    <property type="component" value="Unassembled WGS sequence"/>
</dbReference>
<dbReference type="InterPro" id="IPR002769">
    <property type="entry name" value="eIF6"/>
</dbReference>
<dbReference type="EMBL" id="MSDW01000001">
    <property type="protein sequence ID" value="OKY79203.1"/>
    <property type="molecule type" value="Genomic_DNA"/>
</dbReference>
<gene>
    <name evidence="3" type="primary">eif6</name>
    <name evidence="4" type="ORF">BTN85_1711</name>
</gene>
<keyword evidence="2 3" id="KW-0648">Protein biosynthesis</keyword>
<dbReference type="AlphaFoldDB" id="A0A1Q6DXW6"/>
<evidence type="ECO:0000313" key="4">
    <source>
        <dbReference type="EMBL" id="OKY79203.1"/>
    </source>
</evidence>
<dbReference type="SMART" id="SM00654">
    <property type="entry name" value="eIF6"/>
    <property type="match status" value="1"/>
</dbReference>
<protein>
    <recommendedName>
        <fullName evidence="3">Translation initiation factor 6</fullName>
        <shortName evidence="3">aIF-6</shortName>
    </recommendedName>
</protein>
<evidence type="ECO:0000256" key="1">
    <source>
        <dbReference type="ARBA" id="ARBA00022540"/>
    </source>
</evidence>
<organism evidence="4 5">
    <name type="scientific">Methanohalarchaeum thermophilum</name>
    <dbReference type="NCBI Taxonomy" id="1903181"/>
    <lineage>
        <taxon>Archaea</taxon>
        <taxon>Methanobacteriati</taxon>
        <taxon>Methanobacteriota</taxon>
        <taxon>Methanonatronarchaeia</taxon>
        <taxon>Methanonatronarchaeales</taxon>
        <taxon>Methanonatronarchaeaceae</taxon>
        <taxon>Candidatus Methanohalarchaeum</taxon>
    </lineage>
</organism>
<evidence type="ECO:0000256" key="3">
    <source>
        <dbReference type="HAMAP-Rule" id="MF_00032"/>
    </source>
</evidence>
<name>A0A1Q6DXW6_METT1</name>